<gene>
    <name evidence="1" type="ORF">WOLCODRAFT_27961</name>
</gene>
<dbReference type="Proteomes" id="UP000218811">
    <property type="component" value="Unassembled WGS sequence"/>
</dbReference>
<evidence type="ECO:0000313" key="2">
    <source>
        <dbReference type="Proteomes" id="UP000218811"/>
    </source>
</evidence>
<accession>A0A2H3IZX5</accession>
<reference evidence="1 2" key="1">
    <citation type="journal article" date="2012" name="Science">
        <title>The Paleozoic origin of enzymatic lignin decomposition reconstructed from 31 fungal genomes.</title>
        <authorList>
            <person name="Floudas D."/>
            <person name="Binder M."/>
            <person name="Riley R."/>
            <person name="Barry K."/>
            <person name="Blanchette R.A."/>
            <person name="Henrissat B."/>
            <person name="Martinez A.T."/>
            <person name="Otillar R."/>
            <person name="Spatafora J.W."/>
            <person name="Yadav J.S."/>
            <person name="Aerts A."/>
            <person name="Benoit I."/>
            <person name="Boyd A."/>
            <person name="Carlson A."/>
            <person name="Copeland A."/>
            <person name="Coutinho P.M."/>
            <person name="de Vries R.P."/>
            <person name="Ferreira P."/>
            <person name="Findley K."/>
            <person name="Foster B."/>
            <person name="Gaskell J."/>
            <person name="Glotzer D."/>
            <person name="Gorecki P."/>
            <person name="Heitman J."/>
            <person name="Hesse C."/>
            <person name="Hori C."/>
            <person name="Igarashi K."/>
            <person name="Jurgens J.A."/>
            <person name="Kallen N."/>
            <person name="Kersten P."/>
            <person name="Kohler A."/>
            <person name="Kuees U."/>
            <person name="Kumar T.K.A."/>
            <person name="Kuo A."/>
            <person name="LaButti K."/>
            <person name="Larrondo L.F."/>
            <person name="Lindquist E."/>
            <person name="Ling A."/>
            <person name="Lombard V."/>
            <person name="Lucas S."/>
            <person name="Lundell T."/>
            <person name="Martin R."/>
            <person name="McLaughlin D.J."/>
            <person name="Morgenstern I."/>
            <person name="Morin E."/>
            <person name="Murat C."/>
            <person name="Nagy L.G."/>
            <person name="Nolan M."/>
            <person name="Ohm R.A."/>
            <person name="Patyshakuliyeva A."/>
            <person name="Rokas A."/>
            <person name="Ruiz-Duenas F.J."/>
            <person name="Sabat G."/>
            <person name="Salamov A."/>
            <person name="Samejima M."/>
            <person name="Schmutz J."/>
            <person name="Slot J.C."/>
            <person name="St John F."/>
            <person name="Stenlid J."/>
            <person name="Sun H."/>
            <person name="Sun S."/>
            <person name="Syed K."/>
            <person name="Tsang A."/>
            <person name="Wiebenga A."/>
            <person name="Young D."/>
            <person name="Pisabarro A."/>
            <person name="Eastwood D.C."/>
            <person name="Martin F."/>
            <person name="Cullen D."/>
            <person name="Grigoriev I.V."/>
            <person name="Hibbett D.S."/>
        </authorList>
    </citation>
    <scope>NUCLEOTIDE SEQUENCE [LARGE SCALE GENOMIC DNA]</scope>
    <source>
        <strain evidence="1 2">MD-104</strain>
    </source>
</reference>
<evidence type="ECO:0000313" key="1">
    <source>
        <dbReference type="EMBL" id="PCH35540.1"/>
    </source>
</evidence>
<organism evidence="1 2">
    <name type="scientific">Wolfiporia cocos (strain MD-104)</name>
    <name type="common">Brown rot fungus</name>
    <dbReference type="NCBI Taxonomy" id="742152"/>
    <lineage>
        <taxon>Eukaryota</taxon>
        <taxon>Fungi</taxon>
        <taxon>Dikarya</taxon>
        <taxon>Basidiomycota</taxon>
        <taxon>Agaricomycotina</taxon>
        <taxon>Agaricomycetes</taxon>
        <taxon>Polyporales</taxon>
        <taxon>Phaeolaceae</taxon>
        <taxon>Wolfiporia</taxon>
    </lineage>
</organism>
<protein>
    <submittedName>
        <fullName evidence="1">Uncharacterized protein</fullName>
    </submittedName>
</protein>
<dbReference type="AlphaFoldDB" id="A0A2H3IZX5"/>
<dbReference type="EMBL" id="KB467854">
    <property type="protein sequence ID" value="PCH35540.1"/>
    <property type="molecule type" value="Genomic_DNA"/>
</dbReference>
<proteinExistence type="predicted"/>
<sequence>MPSVPKAMKYTEKEIYRAVGTKGMPTWEGEKALPWVIACITGMIRRRPPTIMSKSFTSEEHVF</sequence>
<name>A0A2H3IZX5_WOLCO</name>
<keyword evidence="2" id="KW-1185">Reference proteome</keyword>